<keyword evidence="5" id="KW-1185">Reference proteome</keyword>
<organism evidence="4 5">
    <name type="scientific">Mucilaginibacter aquatilis</name>
    <dbReference type="NCBI Taxonomy" id="1517760"/>
    <lineage>
        <taxon>Bacteria</taxon>
        <taxon>Pseudomonadati</taxon>
        <taxon>Bacteroidota</taxon>
        <taxon>Sphingobacteriia</taxon>
        <taxon>Sphingobacteriales</taxon>
        <taxon>Sphingobacteriaceae</taxon>
        <taxon>Mucilaginibacter</taxon>
    </lineage>
</organism>
<dbReference type="CDD" id="cd04496">
    <property type="entry name" value="SSB_OBF"/>
    <property type="match status" value="1"/>
</dbReference>
<dbReference type="OrthoDB" id="1265936at2"/>
<dbReference type="Pfam" id="PF00436">
    <property type="entry name" value="SSB"/>
    <property type="match status" value="1"/>
</dbReference>
<dbReference type="GO" id="GO:0006260">
    <property type="term" value="P:DNA replication"/>
    <property type="evidence" value="ECO:0007669"/>
    <property type="project" value="InterPro"/>
</dbReference>
<protein>
    <recommendedName>
        <fullName evidence="2 3">Single-stranded DNA-binding protein</fullName>
    </recommendedName>
</protein>
<accession>A0A6I4I897</accession>
<sequence length="123" mass="13776">MEITGRLVADAAVRNIEGDRTVTNFRVAVNRKYVSGGEQREDTTFIDCAYWRSDAVAPYLTKGLLVQLFGHISARPWVNRDGEPMASLNFYTNEIRLLSASRKADAVKAKNKKDRKNQAAQGN</sequence>
<dbReference type="Gene3D" id="2.40.50.140">
    <property type="entry name" value="Nucleic acid-binding proteins"/>
    <property type="match status" value="1"/>
</dbReference>
<comment type="caution">
    <text evidence="4">The sequence shown here is derived from an EMBL/GenBank/DDBJ whole genome shotgun (WGS) entry which is preliminary data.</text>
</comment>
<dbReference type="InterPro" id="IPR011344">
    <property type="entry name" value="ssDNA-bd"/>
</dbReference>
<dbReference type="AlphaFoldDB" id="A0A6I4I897"/>
<proteinExistence type="predicted"/>
<evidence type="ECO:0000256" key="1">
    <source>
        <dbReference type="ARBA" id="ARBA00023125"/>
    </source>
</evidence>
<dbReference type="GO" id="GO:0003697">
    <property type="term" value="F:single-stranded DNA binding"/>
    <property type="evidence" value="ECO:0007669"/>
    <property type="project" value="InterPro"/>
</dbReference>
<dbReference type="Proteomes" id="UP000434850">
    <property type="component" value="Unassembled WGS sequence"/>
</dbReference>
<dbReference type="PIRSF" id="PIRSF002070">
    <property type="entry name" value="SSB"/>
    <property type="match status" value="1"/>
</dbReference>
<gene>
    <name evidence="4" type="primary">ssb</name>
    <name evidence="4" type="ORF">GO816_10050</name>
</gene>
<dbReference type="InterPro" id="IPR000424">
    <property type="entry name" value="Primosome_PriB/ssb"/>
</dbReference>
<reference evidence="4 5" key="1">
    <citation type="submission" date="2019-12" db="EMBL/GenBank/DDBJ databases">
        <title>Mucilaginibacter sp. HME9299 genome sequencing and assembly.</title>
        <authorList>
            <person name="Kang H."/>
            <person name="Kim H."/>
            <person name="Joh K."/>
        </authorList>
    </citation>
    <scope>NUCLEOTIDE SEQUENCE [LARGE SCALE GENOMIC DNA]</scope>
    <source>
        <strain evidence="4 5">HME9299</strain>
    </source>
</reference>
<evidence type="ECO:0000313" key="5">
    <source>
        <dbReference type="Proteomes" id="UP000434850"/>
    </source>
</evidence>
<evidence type="ECO:0000256" key="3">
    <source>
        <dbReference type="RuleBase" id="RU000524"/>
    </source>
</evidence>
<dbReference type="InterPro" id="IPR012340">
    <property type="entry name" value="NA-bd_OB-fold"/>
</dbReference>
<keyword evidence="1 2" id="KW-0238">DNA-binding</keyword>
<name>A0A6I4I897_9SPHI</name>
<dbReference type="NCBIfam" id="TIGR00621">
    <property type="entry name" value="ssb"/>
    <property type="match status" value="1"/>
</dbReference>
<dbReference type="SUPFAM" id="SSF50249">
    <property type="entry name" value="Nucleic acid-binding proteins"/>
    <property type="match status" value="1"/>
</dbReference>
<evidence type="ECO:0000313" key="4">
    <source>
        <dbReference type="EMBL" id="MVN91465.1"/>
    </source>
</evidence>
<dbReference type="PROSITE" id="PS50935">
    <property type="entry name" value="SSB"/>
    <property type="match status" value="1"/>
</dbReference>
<evidence type="ECO:0000256" key="2">
    <source>
        <dbReference type="PIRNR" id="PIRNR002070"/>
    </source>
</evidence>
<dbReference type="RefSeq" id="WP_157541703.1">
    <property type="nucleotide sequence ID" value="NZ_WQLA01000003.1"/>
</dbReference>
<dbReference type="EMBL" id="WQLA01000003">
    <property type="protein sequence ID" value="MVN91465.1"/>
    <property type="molecule type" value="Genomic_DNA"/>
</dbReference>